<name>A0A6J5MM99_9CAUD</name>
<reference evidence="1" key="1">
    <citation type="submission" date="2020-04" db="EMBL/GenBank/DDBJ databases">
        <authorList>
            <person name="Chiriac C."/>
            <person name="Salcher M."/>
            <person name="Ghai R."/>
            <person name="Kavagutti S V."/>
        </authorList>
    </citation>
    <scope>NUCLEOTIDE SEQUENCE</scope>
</reference>
<accession>A0A6J5MM99</accession>
<sequence>MTHSPMSDIPPEGSPSSKGDYAGIWLPLEILEEPGLSLSEKIIFGVISALDSGKGFWMSNDRLASQIGISSNHVSGCIGNLARLGFISINQEPGGRRVIETVDRMALKAPYRKTGTPPYRKSVSTLPKIGIPSERIEERKDKRQRGLPENMDSLFSGSRWKPGNLFTDAWADWMAYRAERKPKLTASASSKQIKFIIEQALDEKDAVEIIEQSIRNSWMGLFPLKKPGIYPGKQKIKVDYNQSSDNLS</sequence>
<dbReference type="SUPFAM" id="SSF46785">
    <property type="entry name" value="Winged helix' DNA-binding domain"/>
    <property type="match status" value="1"/>
</dbReference>
<evidence type="ECO:0000313" key="1">
    <source>
        <dbReference type="EMBL" id="CAB4147944.1"/>
    </source>
</evidence>
<dbReference type="InterPro" id="IPR036390">
    <property type="entry name" value="WH_DNA-bd_sf"/>
</dbReference>
<gene>
    <name evidence="1" type="ORF">UFOVP510_59</name>
</gene>
<organism evidence="1">
    <name type="scientific">uncultured Caudovirales phage</name>
    <dbReference type="NCBI Taxonomy" id="2100421"/>
    <lineage>
        <taxon>Viruses</taxon>
        <taxon>Duplodnaviria</taxon>
        <taxon>Heunggongvirae</taxon>
        <taxon>Uroviricota</taxon>
        <taxon>Caudoviricetes</taxon>
        <taxon>Peduoviridae</taxon>
        <taxon>Maltschvirus</taxon>
        <taxon>Maltschvirus maltsch</taxon>
    </lineage>
</organism>
<proteinExistence type="predicted"/>
<protein>
    <submittedName>
        <fullName evidence="1">Helix-turn-helix domain containing protein</fullName>
    </submittedName>
</protein>
<dbReference type="EMBL" id="LR796493">
    <property type="protein sequence ID" value="CAB4147944.1"/>
    <property type="molecule type" value="Genomic_DNA"/>
</dbReference>